<keyword evidence="4" id="KW-0560">Oxidoreductase</keyword>
<keyword evidence="8" id="KW-1185">Reference proteome</keyword>
<dbReference type="AlphaFoldDB" id="A0A067TVQ5"/>
<dbReference type="STRING" id="685588.A0A067TVQ5"/>
<dbReference type="GO" id="GO:0005783">
    <property type="term" value="C:endoplasmic reticulum"/>
    <property type="evidence" value="ECO:0007669"/>
    <property type="project" value="TreeGrafter"/>
</dbReference>
<dbReference type="Pfam" id="PF13640">
    <property type="entry name" value="2OG-FeII_Oxy_3"/>
    <property type="match status" value="1"/>
</dbReference>
<dbReference type="GO" id="GO:0004656">
    <property type="term" value="F:procollagen-proline 4-dioxygenase activity"/>
    <property type="evidence" value="ECO:0007669"/>
    <property type="project" value="TreeGrafter"/>
</dbReference>
<evidence type="ECO:0000313" key="8">
    <source>
        <dbReference type="Proteomes" id="UP000027222"/>
    </source>
</evidence>
<dbReference type="PANTHER" id="PTHR10869">
    <property type="entry name" value="PROLYL 4-HYDROXYLASE ALPHA SUBUNIT"/>
    <property type="match status" value="1"/>
</dbReference>
<dbReference type="OrthoDB" id="69177at2759"/>
<sequence length="260" mass="29236">MNSCPKSRVHPINFSETQLDRYAGFYATILDDVFTPEECRDLLSLATKFATWLPAGLSAEGPTQTVHSNFRNSERILHIDAEASNMVYERLLPLVEHDLGEIAVGGRWEGITGKTGRKQGPKWKLVGGRVNPRLSFLRYGPSHYFKSHCDGLNDLVREDGTVHKSFVTLHLYLNGSADPITGDIDSTQATFKLLSNDPDEPLEGGATRFWTPDKKHFLDVLPRVGRVLVFQQRMLVHSGEEVVQGIKYTMRGDFMFEEVA</sequence>
<reference evidence="8" key="1">
    <citation type="journal article" date="2014" name="Proc. Natl. Acad. Sci. U.S.A.">
        <title>Extensive sampling of basidiomycete genomes demonstrates inadequacy of the white-rot/brown-rot paradigm for wood decay fungi.</title>
        <authorList>
            <person name="Riley R."/>
            <person name="Salamov A.A."/>
            <person name="Brown D.W."/>
            <person name="Nagy L.G."/>
            <person name="Floudas D."/>
            <person name="Held B.W."/>
            <person name="Levasseur A."/>
            <person name="Lombard V."/>
            <person name="Morin E."/>
            <person name="Otillar R."/>
            <person name="Lindquist E.A."/>
            <person name="Sun H."/>
            <person name="LaButti K.M."/>
            <person name="Schmutz J."/>
            <person name="Jabbour D."/>
            <person name="Luo H."/>
            <person name="Baker S.E."/>
            <person name="Pisabarro A.G."/>
            <person name="Walton J.D."/>
            <person name="Blanchette R.A."/>
            <person name="Henrissat B."/>
            <person name="Martin F."/>
            <person name="Cullen D."/>
            <person name="Hibbett D.S."/>
            <person name="Grigoriev I.V."/>
        </authorList>
    </citation>
    <scope>NUCLEOTIDE SEQUENCE [LARGE SCALE GENOMIC DNA]</scope>
    <source>
        <strain evidence="8">CBS 339.88</strain>
    </source>
</reference>
<evidence type="ECO:0000259" key="6">
    <source>
        <dbReference type="SMART" id="SM00702"/>
    </source>
</evidence>
<dbReference type="HOGENOM" id="CLU_041456_2_1_1"/>
<dbReference type="InterPro" id="IPR044862">
    <property type="entry name" value="Pro_4_hyd_alph_FE2OG_OXY"/>
</dbReference>
<dbReference type="InterPro" id="IPR006620">
    <property type="entry name" value="Pro_4_hyd_alph"/>
</dbReference>
<dbReference type="GO" id="GO:0031418">
    <property type="term" value="F:L-ascorbic acid binding"/>
    <property type="evidence" value="ECO:0007669"/>
    <property type="project" value="InterPro"/>
</dbReference>
<dbReference type="InterPro" id="IPR045054">
    <property type="entry name" value="P4HA-like"/>
</dbReference>
<comment type="cofactor">
    <cofactor evidence="1">
        <name>L-ascorbate</name>
        <dbReference type="ChEBI" id="CHEBI:38290"/>
    </cofactor>
</comment>
<accession>A0A067TVQ5</accession>
<evidence type="ECO:0000256" key="4">
    <source>
        <dbReference type="ARBA" id="ARBA00023002"/>
    </source>
</evidence>
<keyword evidence="3" id="KW-0223">Dioxygenase</keyword>
<dbReference type="GO" id="GO:0005506">
    <property type="term" value="F:iron ion binding"/>
    <property type="evidence" value="ECO:0007669"/>
    <property type="project" value="InterPro"/>
</dbReference>
<dbReference type="SMART" id="SM00702">
    <property type="entry name" value="P4Hc"/>
    <property type="match status" value="1"/>
</dbReference>
<dbReference type="Gene3D" id="2.60.120.620">
    <property type="entry name" value="q2cbj1_9rhob like domain"/>
    <property type="match status" value="1"/>
</dbReference>
<dbReference type="EMBL" id="KL142369">
    <property type="protein sequence ID" value="KDR83068.1"/>
    <property type="molecule type" value="Genomic_DNA"/>
</dbReference>
<organism evidence="7 8">
    <name type="scientific">Galerina marginata (strain CBS 339.88)</name>
    <dbReference type="NCBI Taxonomy" id="685588"/>
    <lineage>
        <taxon>Eukaryota</taxon>
        <taxon>Fungi</taxon>
        <taxon>Dikarya</taxon>
        <taxon>Basidiomycota</taxon>
        <taxon>Agaricomycotina</taxon>
        <taxon>Agaricomycetes</taxon>
        <taxon>Agaricomycetidae</taxon>
        <taxon>Agaricales</taxon>
        <taxon>Agaricineae</taxon>
        <taxon>Strophariaceae</taxon>
        <taxon>Galerina</taxon>
    </lineage>
</organism>
<evidence type="ECO:0000256" key="5">
    <source>
        <dbReference type="ARBA" id="ARBA00023004"/>
    </source>
</evidence>
<evidence type="ECO:0000256" key="1">
    <source>
        <dbReference type="ARBA" id="ARBA00001961"/>
    </source>
</evidence>
<evidence type="ECO:0000256" key="3">
    <source>
        <dbReference type="ARBA" id="ARBA00022964"/>
    </source>
</evidence>
<evidence type="ECO:0000313" key="7">
    <source>
        <dbReference type="EMBL" id="KDR83068.1"/>
    </source>
</evidence>
<dbReference type="PANTHER" id="PTHR10869:SF241">
    <property type="entry name" value="FE2OG DIOXYGENASE DOMAIN-CONTAINING PROTEIN"/>
    <property type="match status" value="1"/>
</dbReference>
<gene>
    <name evidence="7" type="ORF">GALMADRAFT_113235</name>
</gene>
<proteinExistence type="predicted"/>
<keyword evidence="2" id="KW-0479">Metal-binding</keyword>
<name>A0A067TVQ5_GALM3</name>
<evidence type="ECO:0000256" key="2">
    <source>
        <dbReference type="ARBA" id="ARBA00022723"/>
    </source>
</evidence>
<feature type="domain" description="Prolyl 4-hydroxylase alpha subunit" evidence="6">
    <location>
        <begin position="25"/>
        <end position="255"/>
    </location>
</feature>
<protein>
    <recommendedName>
        <fullName evidence="6">Prolyl 4-hydroxylase alpha subunit domain-containing protein</fullName>
    </recommendedName>
</protein>
<dbReference type="Proteomes" id="UP000027222">
    <property type="component" value="Unassembled WGS sequence"/>
</dbReference>
<keyword evidence="5" id="KW-0408">Iron</keyword>